<dbReference type="InterPro" id="IPR021868">
    <property type="entry name" value="Alpha_2_Macroglob_MG3"/>
</dbReference>
<gene>
    <name evidence="5" type="ORF">QNI16_33135</name>
</gene>
<feature type="domain" description="Alpha-2-macroglobulin" evidence="4">
    <location>
        <begin position="1133"/>
        <end position="1221"/>
    </location>
</feature>
<dbReference type="Pfam" id="PF07678">
    <property type="entry name" value="TED_complement"/>
    <property type="match status" value="1"/>
</dbReference>
<dbReference type="Pfam" id="PF07703">
    <property type="entry name" value="A2M_BRD"/>
    <property type="match status" value="1"/>
</dbReference>
<accession>A0AAE3QXR6</accession>
<dbReference type="Pfam" id="PF01835">
    <property type="entry name" value="MG2"/>
    <property type="match status" value="1"/>
</dbReference>
<dbReference type="PANTHER" id="PTHR40094:SF1">
    <property type="entry name" value="UBIQUITIN DOMAIN-CONTAINING PROTEIN"/>
    <property type="match status" value="1"/>
</dbReference>
<evidence type="ECO:0000313" key="5">
    <source>
        <dbReference type="EMBL" id="MDJ1485383.1"/>
    </source>
</evidence>
<dbReference type="PROSITE" id="PS51257">
    <property type="entry name" value="PROKAR_LIPOPROTEIN"/>
    <property type="match status" value="1"/>
</dbReference>
<evidence type="ECO:0000259" key="3">
    <source>
        <dbReference type="SMART" id="SM01359"/>
    </source>
</evidence>
<dbReference type="Pfam" id="PF17962">
    <property type="entry name" value="bMG6"/>
    <property type="match status" value="1"/>
</dbReference>
<dbReference type="InterPro" id="IPR002890">
    <property type="entry name" value="MG2"/>
</dbReference>
<evidence type="ECO:0000313" key="6">
    <source>
        <dbReference type="Proteomes" id="UP001241110"/>
    </source>
</evidence>
<dbReference type="Gene3D" id="1.50.10.20">
    <property type="match status" value="1"/>
</dbReference>
<organism evidence="5 6">
    <name type="scientific">Xanthocytophaga flava</name>
    <dbReference type="NCBI Taxonomy" id="3048013"/>
    <lineage>
        <taxon>Bacteria</taxon>
        <taxon>Pseudomonadati</taxon>
        <taxon>Bacteroidota</taxon>
        <taxon>Cytophagia</taxon>
        <taxon>Cytophagales</taxon>
        <taxon>Rhodocytophagaceae</taxon>
        <taxon>Xanthocytophaga</taxon>
    </lineage>
</organism>
<evidence type="ECO:0000259" key="4">
    <source>
        <dbReference type="SMART" id="SM01360"/>
    </source>
</evidence>
<evidence type="ECO:0000256" key="1">
    <source>
        <dbReference type="ARBA" id="ARBA00010556"/>
    </source>
</evidence>
<dbReference type="Pfam" id="PF17973">
    <property type="entry name" value="bMG10"/>
    <property type="match status" value="1"/>
</dbReference>
<dbReference type="GO" id="GO:0005615">
    <property type="term" value="C:extracellular space"/>
    <property type="evidence" value="ECO:0007669"/>
    <property type="project" value="InterPro"/>
</dbReference>
<keyword evidence="2" id="KW-0732">Signal</keyword>
<dbReference type="InterPro" id="IPR047565">
    <property type="entry name" value="Alpha-macroglob_thiol-ester_cl"/>
</dbReference>
<dbReference type="GO" id="GO:0004866">
    <property type="term" value="F:endopeptidase inhibitor activity"/>
    <property type="evidence" value="ECO:0007669"/>
    <property type="project" value="InterPro"/>
</dbReference>
<dbReference type="InterPro" id="IPR001599">
    <property type="entry name" value="Macroglobln_a2"/>
</dbReference>
<dbReference type="SMART" id="SM01360">
    <property type="entry name" value="A2M"/>
    <property type="match status" value="1"/>
</dbReference>
<dbReference type="RefSeq" id="WP_313987873.1">
    <property type="nucleotide sequence ID" value="NZ_JASJOS010000019.1"/>
</dbReference>
<dbReference type="CDD" id="cd02891">
    <property type="entry name" value="A2M_like"/>
    <property type="match status" value="1"/>
</dbReference>
<dbReference type="InterPro" id="IPR008930">
    <property type="entry name" value="Terpenoid_cyclase/PrenylTrfase"/>
</dbReference>
<reference evidence="5" key="1">
    <citation type="submission" date="2023-05" db="EMBL/GenBank/DDBJ databases">
        <authorList>
            <person name="Zhang X."/>
        </authorList>
    </citation>
    <scope>NUCLEOTIDE SEQUENCE</scope>
    <source>
        <strain evidence="5">YF14B1</strain>
    </source>
</reference>
<dbReference type="Pfam" id="PF00207">
    <property type="entry name" value="A2M"/>
    <property type="match status" value="1"/>
</dbReference>
<dbReference type="SMART" id="SM01419">
    <property type="entry name" value="Thiol-ester_cl"/>
    <property type="match status" value="1"/>
</dbReference>
<dbReference type="Gene3D" id="2.60.40.3710">
    <property type="match status" value="1"/>
</dbReference>
<dbReference type="InterPro" id="IPR041246">
    <property type="entry name" value="Bact_MG10"/>
</dbReference>
<name>A0AAE3QXR6_9BACT</name>
<dbReference type="InterPro" id="IPR011625">
    <property type="entry name" value="A2M_N_BRD"/>
</dbReference>
<proteinExistence type="inferred from homology"/>
<comment type="caution">
    <text evidence="5">The sequence shown here is derived from an EMBL/GenBank/DDBJ whole genome shotgun (WGS) entry which is preliminary data.</text>
</comment>
<dbReference type="Pfam" id="PF17972">
    <property type="entry name" value="bMG5"/>
    <property type="match status" value="1"/>
</dbReference>
<dbReference type="Proteomes" id="UP001241110">
    <property type="component" value="Unassembled WGS sequence"/>
</dbReference>
<dbReference type="InterPro" id="IPR041462">
    <property type="entry name" value="Bact_A2M_MG6"/>
</dbReference>
<dbReference type="SMART" id="SM01359">
    <property type="entry name" value="A2M_N_2"/>
    <property type="match status" value="1"/>
</dbReference>
<dbReference type="InterPro" id="IPR041203">
    <property type="entry name" value="Bact_A2M_MG5"/>
</dbReference>
<dbReference type="SUPFAM" id="SSF48239">
    <property type="entry name" value="Terpenoid cyclases/Protein prenyltransferases"/>
    <property type="match status" value="1"/>
</dbReference>
<protein>
    <submittedName>
        <fullName evidence="5">Alpha-2-macroglobulin</fullName>
    </submittedName>
</protein>
<sequence length="1815" mass="201232">MKQNIGALWMLGVIFLLISCRGNKVEINGRNFQDEIAQQQNLIFTFSHDLVGDTLIDKWDTTHYIEFEPQVRGKFKWTAPNELSFSPDAGFAPSTDYEAKVTDDLTSHVKTLDKEKQEKLSVGSIDPIKFHTPYLNLAGTDMYWVKNSEGNTELRFNVNFNYRVNPMQLGSLLAMNIDGKNVTAKVLSTEIASAIPVAVVQGGANFDKKAVQLTIREGLKCAESAYATPKPLEFKTEAPDKSDFQVVQVLNEYEYEKGVIRVYTNQTVEEGDIQRHLTLSPSASFTIEKQDYGFDIKGNFKEGNYDLIISKRLRGIFGGALKEDFTQVVVFGEMKPTIAFTHKKSIYLSSKGSKNIGVRIINVPKIEVKIFKVYENNINAFFNQNSYDYSYEYESDYGPSYYFDEYGSPYGDIVYEKKILTNTLPKGNGVHLLNLDFAQFDDFKGIYIVKVRSDDEQYLQATQLVSISDIGFMVKETSDEVYVFANSILSAQPMTGVKVNLVSTNNQVLATGETDGDGVAKFADIRKKFPKFSIGMITGTVDKDFNYLLFSQTSVGTSRYEVGGIHENLSGYQAFIYGDRNIYRPGETINLNTVIRDGKWKSAGNIPVKVRIVLPNGKEYITQKGTLNDQGAFLTSVKLPVSAITGTYNAEVYTSNDVLLTSRSMSIEEFIPDRIKVTVKTSKPFVKSGDELMATATAVNLFGPPAANRSYEMAFNLTKKYFSAKEYPDYIFSPASEKPFRFEQDVRQGTTNDEGIAEESFTIPADFQDIGVLEGSIFTTVFDETGRPVNRVSRFDAYTQDVFYGMKLADSYVNTKEPVQLPLIAVNKDGKALQGVKAHLQVVKLNWQTVLQKNDYGQLSYVSQKKEQVLIDRSITINGTSTNFSFVPSVSGEYEVRLMRPGAENYISAELYAYGWGMTANTSFEVNREGQITIETNKTAYQVGETAEVLMKTPFPGRILVSVERNRVFEYYYVNTDKRSAKISIPIKADHLPNMYISATLIKPLDDGAMPLTVAHGYAAVTVEDPDRKMPVEILASTQSRSQTKQTITIKTRPNAEVTLAVVDEGILQLTNYKTPDPHGYFFQKRALEVNAYDLYPQLFPDLRVSKSSVGGDGAGLEKRVNPLTNKRVKLVSFWSGKLTADGSGEITYTIDVPQFSGDLRIMAVAYKDDAFGSANTNMKVADPVVISSSLPRFFSPGDQLEMPVTLSNTTNKAGSLTAKVKVTGNLSVEGDDSQTINVNPNSEGRVTFAINAKDAVGAGQVIVEVNGLGGTYAEKNDITIRPIQSLLKRSGSGVVAGSTKNFNLTTDFIPSTTTGKLVVSRSPLVQFADDLDELLWYPYGCVEQTTSTAFPQLYFAELSKSLSKGKANATQTSVANYNVQEAINRLQTFQMYNGGLSYWPEGGQASWWGTTYAAHFLIEAQRAGFDVSETFLDKILSFLQQKVKQKDLEEYFYYNVSNTRQTKQIAPKEIAYSLYVLALARRQDVPTMNYYKASKALLAIDSRYLLAAAYQMLGDGTSAKNIVPSAFSGERSVQALGGSFYSYIRDEAISLNALIDSDPKNLQIPIMAKHLSEQMKQKSYMNTQERAFGLLALGKLAKGSNAANITGEVKAGNTSLGEAGEQDLVASKGVINQTISISPSGSGSLYYFWQAEGLTRSSTVKEEDSFLQVRKTFYDRFGNPISGNSFKQNDMVVIKITLATTDGSTVPNVVITDMLPAGFEIENPRISEVPSMNWAKDVTNPDYSDIRDDRINLFATATSYPRNYYYVVRAVSTGTFRMGPVQADAMYNGEYHSVNGAGQIKVVSRTNDSDSTGN</sequence>
<evidence type="ECO:0000256" key="2">
    <source>
        <dbReference type="ARBA" id="ARBA00022729"/>
    </source>
</evidence>
<dbReference type="InterPro" id="IPR051802">
    <property type="entry name" value="YfhM-like"/>
</dbReference>
<comment type="similarity">
    <text evidence="1">Belongs to the protease inhibitor I39 (alpha-2-macroglobulin) family. Bacterial alpha-2-macroglobulin subfamily.</text>
</comment>
<feature type="domain" description="Alpha-2-macroglobulin bait region" evidence="3">
    <location>
        <begin position="932"/>
        <end position="1070"/>
    </location>
</feature>
<dbReference type="PANTHER" id="PTHR40094">
    <property type="entry name" value="ALPHA-2-MACROGLOBULIN HOMOLOG"/>
    <property type="match status" value="1"/>
</dbReference>
<dbReference type="Pfam" id="PF11974">
    <property type="entry name" value="bMG3"/>
    <property type="match status" value="1"/>
</dbReference>
<dbReference type="EMBL" id="JASJOS010000019">
    <property type="protein sequence ID" value="MDJ1485383.1"/>
    <property type="molecule type" value="Genomic_DNA"/>
</dbReference>
<dbReference type="Gene3D" id="2.60.40.1930">
    <property type="match status" value="1"/>
</dbReference>
<dbReference type="InterPro" id="IPR011626">
    <property type="entry name" value="Alpha-macroglobulin_TED"/>
</dbReference>